<evidence type="ECO:0000313" key="4">
    <source>
        <dbReference type="Proteomes" id="UP000629468"/>
    </source>
</evidence>
<feature type="compositionally biased region" description="Pro residues" evidence="2">
    <location>
        <begin position="74"/>
        <end position="86"/>
    </location>
</feature>
<feature type="compositionally biased region" description="Basic and acidic residues" evidence="2">
    <location>
        <begin position="1066"/>
        <end position="1077"/>
    </location>
</feature>
<feature type="compositionally biased region" description="Low complexity" evidence="2">
    <location>
        <begin position="1209"/>
        <end position="1223"/>
    </location>
</feature>
<feature type="compositionally biased region" description="Polar residues" evidence="2">
    <location>
        <begin position="36"/>
        <end position="47"/>
    </location>
</feature>
<dbReference type="PANTHER" id="PTHR43941">
    <property type="entry name" value="STRUCTURAL MAINTENANCE OF CHROMOSOMES PROTEIN 2"/>
    <property type="match status" value="1"/>
</dbReference>
<name>A0A8H7EUR7_AGABI</name>
<dbReference type="GO" id="GO:0003682">
    <property type="term" value="F:chromatin binding"/>
    <property type="evidence" value="ECO:0007669"/>
    <property type="project" value="TreeGrafter"/>
</dbReference>
<protein>
    <submittedName>
        <fullName evidence="3">Uncharacterized protein</fullName>
    </submittedName>
</protein>
<proteinExistence type="predicted"/>
<feature type="region of interest" description="Disordered" evidence="2">
    <location>
        <begin position="1117"/>
        <end position="1308"/>
    </location>
</feature>
<gene>
    <name evidence="3" type="ORF">Agabi119p4_11307</name>
</gene>
<feature type="compositionally biased region" description="Basic and acidic residues" evidence="2">
    <location>
        <begin position="381"/>
        <end position="395"/>
    </location>
</feature>
<feature type="compositionally biased region" description="Low complexity" evidence="2">
    <location>
        <begin position="462"/>
        <end position="483"/>
    </location>
</feature>
<evidence type="ECO:0000256" key="1">
    <source>
        <dbReference type="SAM" id="Coils"/>
    </source>
</evidence>
<feature type="compositionally biased region" description="Low complexity" evidence="2">
    <location>
        <begin position="1189"/>
        <end position="1200"/>
    </location>
</feature>
<evidence type="ECO:0000256" key="2">
    <source>
        <dbReference type="SAM" id="MobiDB-lite"/>
    </source>
</evidence>
<feature type="compositionally biased region" description="Polar residues" evidence="2">
    <location>
        <begin position="1235"/>
        <end position="1249"/>
    </location>
</feature>
<feature type="region of interest" description="Disordered" evidence="2">
    <location>
        <begin position="1"/>
        <end position="207"/>
    </location>
</feature>
<feature type="region of interest" description="Disordered" evidence="2">
    <location>
        <begin position="369"/>
        <end position="395"/>
    </location>
</feature>
<dbReference type="EMBL" id="JABXXO010000016">
    <property type="protein sequence ID" value="KAF7759612.1"/>
    <property type="molecule type" value="Genomic_DNA"/>
</dbReference>
<feature type="compositionally biased region" description="Basic and acidic residues" evidence="2">
    <location>
        <begin position="1284"/>
        <end position="1297"/>
    </location>
</feature>
<evidence type="ECO:0000313" key="3">
    <source>
        <dbReference type="EMBL" id="KAF7759612.1"/>
    </source>
</evidence>
<keyword evidence="1" id="KW-0175">Coiled coil</keyword>
<feature type="compositionally biased region" description="Polar residues" evidence="2">
    <location>
        <begin position="181"/>
        <end position="207"/>
    </location>
</feature>
<feature type="coiled-coil region" evidence="1">
    <location>
        <begin position="636"/>
        <end position="712"/>
    </location>
</feature>
<dbReference type="GO" id="GO:0007076">
    <property type="term" value="P:mitotic chromosome condensation"/>
    <property type="evidence" value="ECO:0007669"/>
    <property type="project" value="TreeGrafter"/>
</dbReference>
<dbReference type="GO" id="GO:0000793">
    <property type="term" value="C:condensed chromosome"/>
    <property type="evidence" value="ECO:0007669"/>
    <property type="project" value="TreeGrafter"/>
</dbReference>
<dbReference type="Proteomes" id="UP000629468">
    <property type="component" value="Unassembled WGS sequence"/>
</dbReference>
<accession>A0A8H7EUR7</accession>
<feature type="compositionally biased region" description="Polar residues" evidence="2">
    <location>
        <begin position="274"/>
        <end position="286"/>
    </location>
</feature>
<dbReference type="GO" id="GO:0000796">
    <property type="term" value="C:condensin complex"/>
    <property type="evidence" value="ECO:0007669"/>
    <property type="project" value="TreeGrafter"/>
</dbReference>
<feature type="compositionally biased region" description="Low complexity" evidence="2">
    <location>
        <begin position="124"/>
        <end position="139"/>
    </location>
</feature>
<dbReference type="PANTHER" id="PTHR43941:SF1">
    <property type="entry name" value="STRUCTURAL MAINTENANCE OF CHROMOSOMES PROTEIN 2"/>
    <property type="match status" value="1"/>
</dbReference>
<feature type="region of interest" description="Disordered" evidence="2">
    <location>
        <begin position="1066"/>
        <end position="1089"/>
    </location>
</feature>
<feature type="region of interest" description="Disordered" evidence="2">
    <location>
        <begin position="274"/>
        <end position="320"/>
    </location>
</feature>
<dbReference type="Gene3D" id="1.10.287.1490">
    <property type="match status" value="1"/>
</dbReference>
<comment type="caution">
    <text evidence="3">The sequence shown here is derived from an EMBL/GenBank/DDBJ whole genome shotgun (WGS) entry which is preliminary data.</text>
</comment>
<feature type="compositionally biased region" description="Polar residues" evidence="2">
    <location>
        <begin position="1119"/>
        <end position="1150"/>
    </location>
</feature>
<organism evidence="3 4">
    <name type="scientific">Agaricus bisporus var. burnettii</name>
    <dbReference type="NCBI Taxonomy" id="192524"/>
    <lineage>
        <taxon>Eukaryota</taxon>
        <taxon>Fungi</taxon>
        <taxon>Dikarya</taxon>
        <taxon>Basidiomycota</taxon>
        <taxon>Agaricomycotina</taxon>
        <taxon>Agaricomycetes</taxon>
        <taxon>Agaricomycetidae</taxon>
        <taxon>Agaricales</taxon>
        <taxon>Agaricineae</taxon>
        <taxon>Agaricaceae</taxon>
        <taxon>Agaricus</taxon>
    </lineage>
</organism>
<feature type="compositionally biased region" description="Low complexity" evidence="2">
    <location>
        <begin position="307"/>
        <end position="320"/>
    </location>
</feature>
<reference evidence="3 4" key="1">
    <citation type="journal article" name="Sci. Rep.">
        <title>Telomere-to-telomere assembled and centromere annotated genomes of the two main subspecies of the button mushroom Agaricus bisporus reveal especially polymorphic chromosome ends.</title>
        <authorList>
            <person name="Sonnenberg A.S.M."/>
            <person name="Sedaghat-Telgerd N."/>
            <person name="Lavrijssen B."/>
            <person name="Ohm R.A."/>
            <person name="Hendrickx P.M."/>
            <person name="Scholtmeijer K."/>
            <person name="Baars J.J.P."/>
            <person name="van Peer A."/>
        </authorList>
    </citation>
    <scope>NUCLEOTIDE SEQUENCE [LARGE SCALE GENOMIC DNA]</scope>
    <source>
        <strain evidence="3 4">H119_p4</strain>
    </source>
</reference>
<feature type="region of interest" description="Disordered" evidence="2">
    <location>
        <begin position="460"/>
        <end position="496"/>
    </location>
</feature>
<feature type="compositionally biased region" description="Polar residues" evidence="2">
    <location>
        <begin position="1157"/>
        <end position="1170"/>
    </location>
</feature>
<dbReference type="GO" id="GO:0000785">
    <property type="term" value="C:chromatin"/>
    <property type="evidence" value="ECO:0007669"/>
    <property type="project" value="TreeGrafter"/>
</dbReference>
<sequence length="1308" mass="146123">MWAKFSSALKSTTTRPQEPEETRSTTPVHFGPSRAETPQSIGRSQAEVTAHLLGESSSDSTAFGVPSTSHISPLPQPQHSSPPPSPSRRSLFKRSKDTDSVRGTSTSLKLLPKKIRGSLPFGNASQSSLASSIDSHQSAAPGKPPSTKPVTQHKHRSSQDTLRSFASAVRRPSLDILRSAVQETSSTASSPVESPIDTTRQLQQPQCNSVRSILRDPKTPGTGQSVRFFSRDAFKVISPEESMDENFLTPPQQVRIPEQNAFMDRLNQTDTPIARLSSPQSKSRPSLNGIFGPMDTLKKDNDFDAQSHTSGSSAAMSLSSSSPFNANGSLDMPNQLDLPAFPPGLNFEVASSLGSAIDLDLSMDGDTGGTRMTSTPCKPGRWNEEGSLKDEDEKEETKVEEMVFDETISIQHSVQPTEDETIYHSLERAPVVSPLPFERSQSPPERSQSFSFGQTVFHSMGNSANTLSPPNNNNTPASVNAPTGLTSPPNSISRHRGRALSDTVFQSMLRASSPVFKPPRHSAPEADIHDDASRSLVFYSPNSTSNEPDPFNAKANTYYTPQTMIPMTPPSGMPRHARKTSKEESLIYSLQTQLALQQELCSQFEADLRTKDEMVELLGKKVTDMEKLEMQRKSVLRQWKKKVQELERSCRLLEEEVDTSRQESMERSVMDEASGEALRMLHRQIATLEKEKAEWEKKEQAMRVENERLQSLIKERSQDVNLKEAMWSRDEVLDRGLRETKEQVDMGIINPVRVDEEKLKRLAEREKKADEEREVYRAREMEWEQERMELMAKIEEIYAEKISVDEQVESLNEQINVREGELEMMRSELEAQWGHTETASDTIQELREAKEKAEEDIAVLGREKEGLEEERDDLVARYREVEQKVERMEVDWNESENRRMELESEVNELLDLKDAMEKERKQVEEKVLQERVRSEDLSRALQQCDDRIVQLEHERQLARDNATHLENNIRRRDNEIAVYNEKLQVQQLECQNLRTELEELTQEHTRLLDEQSQTSMQATGSEIEARQQIQDLVRQKSESEDQLKSTRERMDSLKNEMDRLRKHVHELQQESADKEVKMTQMTKQHAQDKEDIQGLNIALDAKQQELELYKRKVAIKPGSSASGAPAYTSSSSKVINRRTSSSLTDGNTPATARPLSRSASVISDSGSAKGSHSEKVSALGRSNRVNTMSGTSTSSSAAGSLAAKKRAEGTASAKATAALRSSLSPPPASLKNGGVRSSVNGTRTVTTPASARRIVTGNGDKAKSTAMTARRASIMSPTPSISESSEKENNLDDSERTVRRRSMVPISG</sequence>